<name>A0ABV2SP36_9GAMM</name>
<feature type="transmembrane region" description="Helical" evidence="1">
    <location>
        <begin position="12"/>
        <end position="37"/>
    </location>
</feature>
<keyword evidence="1" id="KW-1133">Transmembrane helix</keyword>
<dbReference type="EMBL" id="JBEWTB010000003">
    <property type="protein sequence ID" value="MET4759532.1"/>
    <property type="molecule type" value="Genomic_DNA"/>
</dbReference>
<feature type="transmembrane region" description="Helical" evidence="1">
    <location>
        <begin position="49"/>
        <end position="69"/>
    </location>
</feature>
<gene>
    <name evidence="2" type="ORF">V5J35_004851</name>
</gene>
<proteinExistence type="predicted"/>
<evidence type="ECO:0000313" key="2">
    <source>
        <dbReference type="EMBL" id="MET4759532.1"/>
    </source>
</evidence>
<evidence type="ECO:0000313" key="3">
    <source>
        <dbReference type="Proteomes" id="UP001549366"/>
    </source>
</evidence>
<evidence type="ECO:0000256" key="1">
    <source>
        <dbReference type="SAM" id="Phobius"/>
    </source>
</evidence>
<sequence>MHDLQKKLRKLKIISLLFVVLAAVLGTTVILLLVELFVFIEVVGPKEQAIRFCLALLYIPTLTYAVLIFRQSWSDWREFQRQFIEFCEDDQIRHR</sequence>
<comment type="caution">
    <text evidence="2">The sequence shown here is derived from an EMBL/GenBank/DDBJ whole genome shotgun (WGS) entry which is preliminary data.</text>
</comment>
<protein>
    <submittedName>
        <fullName evidence="2">Energy-coupling factor transporter transmembrane protein EcfT</fullName>
    </submittedName>
</protein>
<dbReference type="Proteomes" id="UP001549366">
    <property type="component" value="Unassembled WGS sequence"/>
</dbReference>
<organism evidence="2 3">
    <name type="scientific">Endozoicomonas lisbonensis</name>
    <dbReference type="NCBI Taxonomy" id="3120522"/>
    <lineage>
        <taxon>Bacteria</taxon>
        <taxon>Pseudomonadati</taxon>
        <taxon>Pseudomonadota</taxon>
        <taxon>Gammaproteobacteria</taxon>
        <taxon>Oceanospirillales</taxon>
        <taxon>Endozoicomonadaceae</taxon>
        <taxon>Endozoicomonas</taxon>
    </lineage>
</organism>
<keyword evidence="3" id="KW-1185">Reference proteome</keyword>
<reference evidence="2 3" key="1">
    <citation type="submission" date="2024-06" db="EMBL/GenBank/DDBJ databases">
        <title>Genomic Encyclopedia of Type Strains, Phase V (KMG-V): Genome sequencing to study the core and pangenomes of soil and plant-associated prokaryotes.</title>
        <authorList>
            <person name="Whitman W."/>
        </authorList>
    </citation>
    <scope>NUCLEOTIDE SEQUENCE [LARGE SCALE GENOMIC DNA]</scope>
    <source>
        <strain evidence="2 3">NE40</strain>
    </source>
</reference>
<keyword evidence="1 2" id="KW-0812">Transmembrane</keyword>
<keyword evidence="1" id="KW-0472">Membrane</keyword>
<accession>A0ABV2SP36</accession>